<keyword evidence="3" id="KW-1185">Reference proteome</keyword>
<reference evidence="2 3" key="1">
    <citation type="submission" date="2016-01" db="EMBL/GenBank/DDBJ databases">
        <title>Complete genome sequence of a soil Actinobacterium, Isoptericola dokdonensis DS-3.</title>
        <authorList>
            <person name="Kwon S.-K."/>
            <person name="Kim J.F."/>
        </authorList>
    </citation>
    <scope>NUCLEOTIDE SEQUENCE [LARGE SCALE GENOMIC DNA]</scope>
    <source>
        <strain evidence="2 3">DS-3</strain>
    </source>
</reference>
<dbReference type="AlphaFoldDB" id="A0A161I942"/>
<gene>
    <name evidence="2" type="ORF">I598_2870</name>
</gene>
<evidence type="ECO:0000256" key="1">
    <source>
        <dbReference type="SAM" id="MobiDB-lite"/>
    </source>
</evidence>
<protein>
    <recommendedName>
        <fullName evidence="4">Plasmid replication, integration and excision activator</fullName>
    </recommendedName>
</protein>
<accession>A0A161I942</accession>
<organism evidence="2 3">
    <name type="scientific">Isoptericola dokdonensis DS-3</name>
    <dbReference type="NCBI Taxonomy" id="1300344"/>
    <lineage>
        <taxon>Bacteria</taxon>
        <taxon>Bacillati</taxon>
        <taxon>Actinomycetota</taxon>
        <taxon>Actinomycetes</taxon>
        <taxon>Micrococcales</taxon>
        <taxon>Promicromonosporaceae</taxon>
        <taxon>Isoptericola</taxon>
    </lineage>
</organism>
<sequence length="144" mass="15641">MALAKRFPIAHAMVFPNGAFLRGYVEPVADFNGEKRADGSRPQQRDKETGLPLWQCTVIDADDDANRKDIGVSVKFAAEVQPVPPKNTSPLPWTPVEFTGLTALPWIDDSGPRPRLSWSFRASGMVAPGQDRTDAKPPTAKAAA</sequence>
<evidence type="ECO:0000313" key="2">
    <source>
        <dbReference type="EMBL" id="ANC32388.1"/>
    </source>
</evidence>
<evidence type="ECO:0008006" key="4">
    <source>
        <dbReference type="Google" id="ProtNLM"/>
    </source>
</evidence>
<dbReference type="KEGG" id="ido:I598_2870"/>
<dbReference type="RefSeq" id="WP_068203530.1">
    <property type="nucleotide sequence ID" value="NZ_CP014209.1"/>
</dbReference>
<dbReference type="EMBL" id="CP014209">
    <property type="protein sequence ID" value="ANC32388.1"/>
    <property type="molecule type" value="Genomic_DNA"/>
</dbReference>
<evidence type="ECO:0000313" key="3">
    <source>
        <dbReference type="Proteomes" id="UP000076794"/>
    </source>
</evidence>
<dbReference type="Proteomes" id="UP000076794">
    <property type="component" value="Chromosome"/>
</dbReference>
<dbReference type="STRING" id="1300344.I598_2870"/>
<dbReference type="PATRIC" id="fig|1300344.3.peg.2887"/>
<feature type="region of interest" description="Disordered" evidence="1">
    <location>
        <begin position="124"/>
        <end position="144"/>
    </location>
</feature>
<name>A0A161I942_9MICO</name>
<proteinExistence type="predicted"/>
<dbReference type="OrthoDB" id="4299905at2"/>